<sequence length="684" mass="73323">MLKRLKIRTKLLLAFGSVAVITLVLGLVGYFGLSHSEKAINEIGQNRLPGVESLLTIKESAETMRGVLRTFMVPGLPPDILQDQYDALAHARGRIQKAWDVYAPLPKTEEGARVWEQFIGTWDAWLASADAMVDLRRQIDANGIADPADLAGRLEQFNKDHYILISRVLSRLSDPTEIFDGGDDPTVCNTGRFFAEFVTENEELAELAEQLSEPHRRFHQAIGRINERLDDGYLPEAGGVYRYEMRPAMQAVFAVFGEMQKVIDDSRNIMLEALSQGLGEVTDKQNAALALLDQLVRINSAAAAEEVVSAQRGSEIRQRVALAAMLIGVLLALLLGITIARVVSRPIMYAAEVANRLKEGDLTVAIKVDSQDEAGQMLAAMKAMIDRLHALMKNIAGGVQTLFTASQDLSAIAEQMARAAQNTSDKSNVVATASEEMSSNMSTVAAAMEQSATNTQAVATAAEEMSATVNEIAKNSERARSISDSAAHQATETSGKMAQLGDAARAIGNVVEAITDISEQVNLLALNATIEAARAGEAGKGFAVVANEIKELAKQTAQATQDIKEKIGTIQGTTALTVKDIEEITRIIQEVHDVVSGIATAVEEQSTATTEIANNVSQAAQGIQEVNTNVSQGASVAGEISRDIADVNTTANEMSSSSAQVNMSAGDLSKLAEELKGMVGQFKI</sequence>
<keyword evidence="7" id="KW-0812">Transmembrane</keyword>
<keyword evidence="7" id="KW-1133">Transmembrane helix</keyword>
<dbReference type="Gene3D" id="6.10.340.10">
    <property type="match status" value="1"/>
</dbReference>
<evidence type="ECO:0000256" key="7">
    <source>
        <dbReference type="SAM" id="Phobius"/>
    </source>
</evidence>
<comment type="caution">
    <text evidence="11">The sequence shown here is derived from an EMBL/GenBank/DDBJ whole genome shotgun (WGS) entry which is preliminary data.</text>
</comment>
<evidence type="ECO:0000256" key="2">
    <source>
        <dbReference type="ARBA" id="ARBA00022519"/>
    </source>
</evidence>
<dbReference type="PROSITE" id="PS50192">
    <property type="entry name" value="T_SNARE"/>
    <property type="match status" value="1"/>
</dbReference>
<dbReference type="SMART" id="SM00304">
    <property type="entry name" value="HAMP"/>
    <property type="match status" value="1"/>
</dbReference>
<evidence type="ECO:0000256" key="5">
    <source>
        <dbReference type="PROSITE-ProRule" id="PRU00284"/>
    </source>
</evidence>
<dbReference type="InterPro" id="IPR024478">
    <property type="entry name" value="HlyB_4HB_MCP"/>
</dbReference>
<dbReference type="CDD" id="cd06225">
    <property type="entry name" value="HAMP"/>
    <property type="match status" value="1"/>
</dbReference>
<evidence type="ECO:0000259" key="9">
    <source>
        <dbReference type="PROSITE" id="PS50192"/>
    </source>
</evidence>
<evidence type="ECO:0000313" key="11">
    <source>
        <dbReference type="EMBL" id="MCJ8502817.1"/>
    </source>
</evidence>
<dbReference type="Pfam" id="PF00672">
    <property type="entry name" value="HAMP"/>
    <property type="match status" value="1"/>
</dbReference>
<dbReference type="CDD" id="cd11386">
    <property type="entry name" value="MCP_signal"/>
    <property type="match status" value="1"/>
</dbReference>
<evidence type="ECO:0000259" key="8">
    <source>
        <dbReference type="PROSITE" id="PS50111"/>
    </source>
</evidence>
<keyword evidence="7" id="KW-0472">Membrane</keyword>
<dbReference type="GO" id="GO:0005886">
    <property type="term" value="C:plasma membrane"/>
    <property type="evidence" value="ECO:0007669"/>
    <property type="project" value="UniProtKB-SubCell"/>
</dbReference>
<dbReference type="EMBL" id="JALJRB010000034">
    <property type="protein sequence ID" value="MCJ8502817.1"/>
    <property type="molecule type" value="Genomic_DNA"/>
</dbReference>
<dbReference type="Gene3D" id="1.20.120.30">
    <property type="entry name" value="Aspartate receptor, ligand-binding domain"/>
    <property type="match status" value="1"/>
</dbReference>
<dbReference type="Gene3D" id="1.10.287.950">
    <property type="entry name" value="Methyl-accepting chemotaxis protein"/>
    <property type="match status" value="1"/>
</dbReference>
<evidence type="ECO:0000256" key="6">
    <source>
        <dbReference type="SAM" id="MobiDB-lite"/>
    </source>
</evidence>
<dbReference type="PANTHER" id="PTHR32089:SF112">
    <property type="entry name" value="LYSOZYME-LIKE PROTEIN-RELATED"/>
    <property type="match status" value="1"/>
</dbReference>
<keyword evidence="3 5" id="KW-0807">Transducer</keyword>
<evidence type="ECO:0000256" key="4">
    <source>
        <dbReference type="ARBA" id="ARBA00029447"/>
    </source>
</evidence>
<dbReference type="AlphaFoldDB" id="A0AA41R3Y4"/>
<reference evidence="11" key="1">
    <citation type="submission" date="2022-04" db="EMBL/GenBank/DDBJ databases">
        <title>Desulfatitalea alkaliphila sp. nov., a novel anaerobic sulfate-reducing bacterium isolated from terrestrial mud volcano, Taman Peninsula, Russia.</title>
        <authorList>
            <person name="Khomyakova M.A."/>
            <person name="Merkel A.Y."/>
            <person name="Slobodkin A.I."/>
        </authorList>
    </citation>
    <scope>NUCLEOTIDE SEQUENCE</scope>
    <source>
        <strain evidence="11">M08but</strain>
    </source>
</reference>
<feature type="transmembrane region" description="Helical" evidence="7">
    <location>
        <begin position="12"/>
        <end position="33"/>
    </location>
</feature>
<dbReference type="InterPro" id="IPR003660">
    <property type="entry name" value="HAMP_dom"/>
</dbReference>
<dbReference type="Pfam" id="PF12729">
    <property type="entry name" value="4HB_MCP_1"/>
    <property type="match status" value="1"/>
</dbReference>
<feature type="domain" description="HAMP" evidence="10">
    <location>
        <begin position="341"/>
        <end position="393"/>
    </location>
</feature>
<dbReference type="PROSITE" id="PS50111">
    <property type="entry name" value="CHEMOTAXIS_TRANSDUC_2"/>
    <property type="match status" value="1"/>
</dbReference>
<dbReference type="PROSITE" id="PS50885">
    <property type="entry name" value="HAMP"/>
    <property type="match status" value="1"/>
</dbReference>
<dbReference type="PANTHER" id="PTHR32089">
    <property type="entry name" value="METHYL-ACCEPTING CHEMOTAXIS PROTEIN MCPB"/>
    <property type="match status" value="1"/>
</dbReference>
<organism evidence="11 12">
    <name type="scientific">Desulfatitalea alkaliphila</name>
    <dbReference type="NCBI Taxonomy" id="2929485"/>
    <lineage>
        <taxon>Bacteria</taxon>
        <taxon>Pseudomonadati</taxon>
        <taxon>Thermodesulfobacteriota</taxon>
        <taxon>Desulfobacteria</taxon>
        <taxon>Desulfobacterales</taxon>
        <taxon>Desulfosarcinaceae</taxon>
        <taxon>Desulfatitalea</taxon>
    </lineage>
</organism>
<dbReference type="SUPFAM" id="SSF58104">
    <property type="entry name" value="Methyl-accepting chemotaxis protein (MCP) signaling domain"/>
    <property type="match status" value="1"/>
</dbReference>
<evidence type="ECO:0000256" key="1">
    <source>
        <dbReference type="ARBA" id="ARBA00004429"/>
    </source>
</evidence>
<comment type="subcellular location">
    <subcellularLocation>
        <location evidence="1">Cell inner membrane</location>
        <topology evidence="1">Multi-pass membrane protein</topology>
    </subcellularLocation>
</comment>
<feature type="transmembrane region" description="Helical" evidence="7">
    <location>
        <begin position="320"/>
        <end position="340"/>
    </location>
</feature>
<evidence type="ECO:0000256" key="3">
    <source>
        <dbReference type="ARBA" id="ARBA00023224"/>
    </source>
</evidence>
<keyword evidence="2" id="KW-0997">Cell inner membrane</keyword>
<accession>A0AA41R3Y4</accession>
<dbReference type="Pfam" id="PF00015">
    <property type="entry name" value="MCPsignal"/>
    <property type="match status" value="1"/>
</dbReference>
<proteinExistence type="inferred from homology"/>
<dbReference type="Proteomes" id="UP001165427">
    <property type="component" value="Unassembled WGS sequence"/>
</dbReference>
<protein>
    <submittedName>
        <fullName evidence="11">Methyl-accepting chemotaxis protein</fullName>
    </submittedName>
</protein>
<dbReference type="SMART" id="SM00283">
    <property type="entry name" value="MA"/>
    <property type="match status" value="1"/>
</dbReference>
<comment type="similarity">
    <text evidence="4">Belongs to the methyl-accepting chemotaxis (MCP) protein family.</text>
</comment>
<evidence type="ECO:0000313" key="12">
    <source>
        <dbReference type="Proteomes" id="UP001165427"/>
    </source>
</evidence>
<feature type="domain" description="Methyl-accepting transducer" evidence="8">
    <location>
        <begin position="412"/>
        <end position="648"/>
    </location>
</feature>
<feature type="region of interest" description="Disordered" evidence="6">
    <location>
        <begin position="476"/>
        <end position="496"/>
    </location>
</feature>
<keyword evidence="2" id="KW-1003">Cell membrane</keyword>
<evidence type="ECO:0000259" key="10">
    <source>
        <dbReference type="PROSITE" id="PS50885"/>
    </source>
</evidence>
<dbReference type="InterPro" id="IPR004089">
    <property type="entry name" value="MCPsignal_dom"/>
</dbReference>
<dbReference type="InterPro" id="IPR000727">
    <property type="entry name" value="T_SNARE_dom"/>
</dbReference>
<feature type="domain" description="T-SNARE coiled-coil homology" evidence="9">
    <location>
        <begin position="579"/>
        <end position="633"/>
    </location>
</feature>
<dbReference type="GO" id="GO:0007165">
    <property type="term" value="P:signal transduction"/>
    <property type="evidence" value="ECO:0007669"/>
    <property type="project" value="UniProtKB-KW"/>
</dbReference>
<dbReference type="RefSeq" id="WP_246914206.1">
    <property type="nucleotide sequence ID" value="NZ_JALJRB010000034.1"/>
</dbReference>
<keyword evidence="12" id="KW-1185">Reference proteome</keyword>
<name>A0AA41R3Y4_9BACT</name>
<feature type="compositionally biased region" description="Polar residues" evidence="6">
    <location>
        <begin position="482"/>
        <end position="496"/>
    </location>
</feature>
<gene>
    <name evidence="11" type="ORF">MRX98_19735</name>
</gene>